<dbReference type="SUPFAM" id="SSF64518">
    <property type="entry name" value="Phase 1 flagellin"/>
    <property type="match status" value="1"/>
</dbReference>
<evidence type="ECO:0000259" key="1">
    <source>
        <dbReference type="Pfam" id="PF00669"/>
    </source>
</evidence>
<dbReference type="PANTHER" id="PTHR42792">
    <property type="entry name" value="FLAGELLIN"/>
    <property type="match status" value="1"/>
</dbReference>
<organism evidence="2">
    <name type="scientific">marine sediment metagenome</name>
    <dbReference type="NCBI Taxonomy" id="412755"/>
    <lineage>
        <taxon>unclassified sequences</taxon>
        <taxon>metagenomes</taxon>
        <taxon>ecological metagenomes</taxon>
    </lineage>
</organism>
<dbReference type="PANTHER" id="PTHR42792:SF1">
    <property type="entry name" value="FLAGELLAR HOOK-ASSOCIATED PROTEIN 3"/>
    <property type="match status" value="1"/>
</dbReference>
<gene>
    <name evidence="2" type="ORF">LCGC14_2206760</name>
</gene>
<dbReference type="Pfam" id="PF00669">
    <property type="entry name" value="Flagellin_N"/>
    <property type="match status" value="1"/>
</dbReference>
<dbReference type="InterPro" id="IPR001029">
    <property type="entry name" value="Flagellin_N"/>
</dbReference>
<dbReference type="AlphaFoldDB" id="A0A0F9FSG0"/>
<reference evidence="2" key="1">
    <citation type="journal article" date="2015" name="Nature">
        <title>Complex archaea that bridge the gap between prokaryotes and eukaryotes.</title>
        <authorList>
            <person name="Spang A."/>
            <person name="Saw J.H."/>
            <person name="Jorgensen S.L."/>
            <person name="Zaremba-Niedzwiedzka K."/>
            <person name="Martijn J."/>
            <person name="Lind A.E."/>
            <person name="van Eijk R."/>
            <person name="Schleper C."/>
            <person name="Guy L."/>
            <person name="Ettema T.J."/>
        </authorList>
    </citation>
    <scope>NUCLEOTIDE SEQUENCE</scope>
</reference>
<dbReference type="EMBL" id="LAZR01029201">
    <property type="protein sequence ID" value="KKL60295.1"/>
    <property type="molecule type" value="Genomic_DNA"/>
</dbReference>
<dbReference type="Gene3D" id="1.20.1330.10">
    <property type="entry name" value="f41 fragment of flagellin, N-terminal domain"/>
    <property type="match status" value="2"/>
</dbReference>
<dbReference type="InterPro" id="IPR013384">
    <property type="entry name" value="Flagell_FlgL"/>
</dbReference>
<dbReference type="NCBIfam" id="TIGR02550">
    <property type="entry name" value="flagell_flgL"/>
    <property type="match status" value="1"/>
</dbReference>
<comment type="caution">
    <text evidence="2">The sequence shown here is derived from an EMBL/GenBank/DDBJ whole genome shotgun (WGS) entry which is preliminary data.</text>
</comment>
<proteinExistence type="predicted"/>
<accession>A0A0F9FSG0</accession>
<dbReference type="InterPro" id="IPR001492">
    <property type="entry name" value="Flagellin"/>
</dbReference>
<dbReference type="GO" id="GO:0009424">
    <property type="term" value="C:bacterial-type flagellum hook"/>
    <property type="evidence" value="ECO:0007669"/>
    <property type="project" value="InterPro"/>
</dbReference>
<feature type="domain" description="Flagellin N-terminal" evidence="1">
    <location>
        <begin position="3"/>
        <end position="140"/>
    </location>
</feature>
<dbReference type="GO" id="GO:0005198">
    <property type="term" value="F:structural molecule activity"/>
    <property type="evidence" value="ECO:0007669"/>
    <property type="project" value="InterPro"/>
</dbReference>
<name>A0A0F9FSG0_9ZZZZ</name>
<protein>
    <recommendedName>
        <fullName evidence="1">Flagellin N-terminal domain-containing protein</fullName>
    </recommendedName>
</protein>
<evidence type="ECO:0000313" key="2">
    <source>
        <dbReference type="EMBL" id="KKL60295.1"/>
    </source>
</evidence>
<sequence length="398" mass="41927">MRISSLTIFSQSATAINKQQSDFLKIGQKMASGNRMLTPSDDPQAATQALGITQSKAIAEQFAEARLSATNALSLQENALSGVTDVMVKTKALMVQAANGTLNDSDRISIATELRGVLDTVLGQANATDGNGNFLFGGYQDNSAPFVKDVTGTVAYVGDSNDRQVRIDSSRLMEVANSGDSIFLSVQSGAGYLAEADAGNSGSLTFVGPNVIDASDPGYGLGYIVDFSVAGPTTTYSVNGGAPVAYQPGETISFGGLSVTFDGLPADGDSVTIDKASQMNPDIFATLEKIIAALESPTQTDAEKAHLSNTISTTMRKLDSNVDNILTMRASTGTRLNELEAVDIAGDNKILTYEKTLSQLVDLDYVKAISEYSMRQVGLQAAQKTFVDLSKLSLFSLI</sequence>
<dbReference type="GO" id="GO:0071973">
    <property type="term" value="P:bacterial-type flagellum-dependent cell motility"/>
    <property type="evidence" value="ECO:0007669"/>
    <property type="project" value="InterPro"/>
</dbReference>